<dbReference type="AlphaFoldDB" id="A0A562R5N5"/>
<evidence type="ECO:0000313" key="2">
    <source>
        <dbReference type="Proteomes" id="UP000316291"/>
    </source>
</evidence>
<gene>
    <name evidence="1" type="ORF">IQ16_06038</name>
</gene>
<evidence type="ECO:0000313" key="1">
    <source>
        <dbReference type="EMBL" id="TWI64163.1"/>
    </source>
</evidence>
<sequence>MGIEKMHPPKYWRDRAEEFRAKADNCEHKRVKEPLRKIAKTYDDIARRSELIRTVQDAAE</sequence>
<accession>A0A562R5N5</accession>
<reference evidence="1 2" key="1">
    <citation type="journal article" date="2015" name="Stand. Genomic Sci.">
        <title>Genomic Encyclopedia of Bacterial and Archaeal Type Strains, Phase III: the genomes of soil and plant-associated and newly described type strains.</title>
        <authorList>
            <person name="Whitman W.B."/>
            <person name="Woyke T."/>
            <person name="Klenk H.P."/>
            <person name="Zhou Y."/>
            <person name="Lilburn T.G."/>
            <person name="Beck B.J."/>
            <person name="De Vos P."/>
            <person name="Vandamme P."/>
            <person name="Eisen J.A."/>
            <person name="Garrity G."/>
            <person name="Hugenholtz P."/>
            <person name="Kyrpides N.C."/>
        </authorList>
    </citation>
    <scope>NUCLEOTIDE SEQUENCE [LARGE SCALE GENOMIC DNA]</scope>
    <source>
        <strain evidence="1 2">CGMCC 1.10948</strain>
    </source>
</reference>
<name>A0A562R5N5_9BRAD</name>
<dbReference type="EMBL" id="VLLA01000018">
    <property type="protein sequence ID" value="TWI64163.1"/>
    <property type="molecule type" value="Genomic_DNA"/>
</dbReference>
<comment type="caution">
    <text evidence="1">The sequence shown here is derived from an EMBL/GenBank/DDBJ whole genome shotgun (WGS) entry which is preliminary data.</text>
</comment>
<proteinExistence type="predicted"/>
<protein>
    <submittedName>
        <fullName evidence="1">Uncharacterized protein</fullName>
    </submittedName>
</protein>
<dbReference type="RefSeq" id="WP_145831915.1">
    <property type="nucleotide sequence ID" value="NZ_VLLA01000018.1"/>
</dbReference>
<dbReference type="Proteomes" id="UP000316291">
    <property type="component" value="Unassembled WGS sequence"/>
</dbReference>
<organism evidence="1 2">
    <name type="scientific">Bradyrhizobium huanghuaihaiense</name>
    <dbReference type="NCBI Taxonomy" id="990078"/>
    <lineage>
        <taxon>Bacteria</taxon>
        <taxon>Pseudomonadati</taxon>
        <taxon>Pseudomonadota</taxon>
        <taxon>Alphaproteobacteria</taxon>
        <taxon>Hyphomicrobiales</taxon>
        <taxon>Nitrobacteraceae</taxon>
        <taxon>Bradyrhizobium</taxon>
    </lineage>
</organism>
<dbReference type="OrthoDB" id="8248395at2"/>
<keyword evidence="2" id="KW-1185">Reference proteome</keyword>